<dbReference type="GO" id="GO:0046872">
    <property type="term" value="F:metal ion binding"/>
    <property type="evidence" value="ECO:0007669"/>
    <property type="project" value="UniProtKB-KW"/>
</dbReference>
<evidence type="ECO:0000256" key="5">
    <source>
        <dbReference type="ARBA" id="ARBA00023014"/>
    </source>
</evidence>
<evidence type="ECO:0000256" key="2">
    <source>
        <dbReference type="ARBA" id="ARBA00022691"/>
    </source>
</evidence>
<keyword evidence="2" id="KW-0949">S-adenosyl-L-methionine</keyword>
<feature type="domain" description="Radical SAM core" evidence="6">
    <location>
        <begin position="16"/>
        <end position="222"/>
    </location>
</feature>
<gene>
    <name evidence="7" type="ORF">Q664_29680</name>
</gene>
<dbReference type="SFLD" id="SFLDS00029">
    <property type="entry name" value="Radical_SAM"/>
    <property type="match status" value="1"/>
</dbReference>
<evidence type="ECO:0000256" key="3">
    <source>
        <dbReference type="ARBA" id="ARBA00022723"/>
    </source>
</evidence>
<dbReference type="SUPFAM" id="SSF102114">
    <property type="entry name" value="Radical SAM enzymes"/>
    <property type="match status" value="1"/>
</dbReference>
<comment type="caution">
    <text evidence="7">The sequence shown here is derived from an EMBL/GenBank/DDBJ whole genome shotgun (WGS) entry which is preliminary data.</text>
</comment>
<dbReference type="NCBIfam" id="TIGR03975">
    <property type="entry name" value="rSAM_ocin_1"/>
    <property type="match status" value="1"/>
</dbReference>
<evidence type="ECO:0000313" key="7">
    <source>
        <dbReference type="EMBL" id="KFA90148.1"/>
    </source>
</evidence>
<dbReference type="PANTHER" id="PTHR43409">
    <property type="entry name" value="ANAEROBIC MAGNESIUM-PROTOPORPHYRIN IX MONOMETHYL ESTER CYCLASE-RELATED"/>
    <property type="match status" value="1"/>
</dbReference>
<dbReference type="GO" id="GO:0003824">
    <property type="term" value="F:catalytic activity"/>
    <property type="evidence" value="ECO:0007669"/>
    <property type="project" value="InterPro"/>
</dbReference>
<keyword evidence="5" id="KW-0411">Iron-sulfur</keyword>
<dbReference type="EMBL" id="JPMI01000220">
    <property type="protein sequence ID" value="KFA90148.1"/>
    <property type="molecule type" value="Genomic_DNA"/>
</dbReference>
<dbReference type="InterPro" id="IPR023984">
    <property type="entry name" value="rSAM_ocin_1"/>
</dbReference>
<dbReference type="SFLD" id="SFLDG01082">
    <property type="entry name" value="B12-binding_domain_containing"/>
    <property type="match status" value="1"/>
</dbReference>
<evidence type="ECO:0000256" key="1">
    <source>
        <dbReference type="ARBA" id="ARBA00001966"/>
    </source>
</evidence>
<comment type="cofactor">
    <cofactor evidence="1">
        <name>[4Fe-4S] cluster</name>
        <dbReference type="ChEBI" id="CHEBI:49883"/>
    </cofactor>
</comment>
<dbReference type="Proteomes" id="UP000028547">
    <property type="component" value="Unassembled WGS sequence"/>
</dbReference>
<evidence type="ECO:0000256" key="4">
    <source>
        <dbReference type="ARBA" id="ARBA00023004"/>
    </source>
</evidence>
<dbReference type="InterPro" id="IPR058240">
    <property type="entry name" value="rSAM_sf"/>
</dbReference>
<accession>A0A084SNW3</accession>
<evidence type="ECO:0000259" key="6">
    <source>
        <dbReference type="PROSITE" id="PS51918"/>
    </source>
</evidence>
<protein>
    <recommendedName>
        <fullName evidence="6">Radical SAM core domain-containing protein</fullName>
    </recommendedName>
</protein>
<name>A0A084SNW3_9BACT</name>
<dbReference type="RefSeq" id="WP_043402993.1">
    <property type="nucleotide sequence ID" value="NZ_JPMI01000220.1"/>
</dbReference>
<dbReference type="PANTHER" id="PTHR43409:SF7">
    <property type="entry name" value="BLL1977 PROTEIN"/>
    <property type="match status" value="1"/>
</dbReference>
<evidence type="ECO:0000313" key="8">
    <source>
        <dbReference type="Proteomes" id="UP000028547"/>
    </source>
</evidence>
<dbReference type="Gene3D" id="3.80.30.20">
    <property type="entry name" value="tm_1862 like domain"/>
    <property type="match status" value="1"/>
</dbReference>
<dbReference type="InterPro" id="IPR007197">
    <property type="entry name" value="rSAM"/>
</dbReference>
<reference evidence="7 8" key="1">
    <citation type="submission" date="2014-07" db="EMBL/GenBank/DDBJ databases">
        <title>Draft Genome Sequence of Gephyronic Acid Producer, Cystobacter violaceus Strain Cb vi76.</title>
        <authorList>
            <person name="Stevens D.C."/>
            <person name="Young J."/>
            <person name="Carmichael R."/>
            <person name="Tan J."/>
            <person name="Taylor R.E."/>
        </authorList>
    </citation>
    <scope>NUCLEOTIDE SEQUENCE [LARGE SCALE GENOMIC DNA]</scope>
    <source>
        <strain evidence="7 8">Cb vi76</strain>
    </source>
</reference>
<organism evidence="7 8">
    <name type="scientific">Archangium violaceum Cb vi76</name>
    <dbReference type="NCBI Taxonomy" id="1406225"/>
    <lineage>
        <taxon>Bacteria</taxon>
        <taxon>Pseudomonadati</taxon>
        <taxon>Myxococcota</taxon>
        <taxon>Myxococcia</taxon>
        <taxon>Myxococcales</taxon>
        <taxon>Cystobacterineae</taxon>
        <taxon>Archangiaceae</taxon>
        <taxon>Archangium</taxon>
    </lineage>
</organism>
<dbReference type="PROSITE" id="PS51918">
    <property type="entry name" value="RADICAL_SAM"/>
    <property type="match status" value="1"/>
</dbReference>
<dbReference type="InterPro" id="IPR051198">
    <property type="entry name" value="BchE-like"/>
</dbReference>
<dbReference type="SFLD" id="SFLDF00324">
    <property type="entry name" value="bacteriocin_maturation"/>
    <property type="match status" value="1"/>
</dbReference>
<dbReference type="Pfam" id="PF04055">
    <property type="entry name" value="Radical_SAM"/>
    <property type="match status" value="1"/>
</dbReference>
<keyword evidence="3" id="KW-0479">Metal-binding</keyword>
<sequence>MPDYEDFFSQHENTGLQEETRLPFESSRGCWWGQKHLCSFCGLNGTNLSYRTKSPERVIAELRSQFLRHGVRQFSAADNILDMAYLKTFLPGLKRLHEELGIELFYETKSNLRGDQVRALAEAGVTAVQPGIESFSDHILKRMDKGTTGLNQVRFLRDCTSNGVEPHYGILWGNPGETREDYERMTALVPLIQHLPPPKYVVPVVLQRFSPYFLSPGKYGIRNVRPAPIYEAIFAGCPIDTTDIAYFFQYEHDFDQDAGLRRAINDFIQATYEWKKTYRPFSLLSCVMDGILYVCDGRNGAPRMLRLAGPEMAVFQFCEVPRPEGSLREAFPDLPEPRLRALLEHLVSRGLLLHWVDERSGKYVSLPIQVSTEVFYEHGLKPLLELDDEEARELA</sequence>
<dbReference type="GO" id="GO:0005829">
    <property type="term" value="C:cytosol"/>
    <property type="evidence" value="ECO:0007669"/>
    <property type="project" value="TreeGrafter"/>
</dbReference>
<keyword evidence="4" id="KW-0408">Iron</keyword>
<dbReference type="InterPro" id="IPR023404">
    <property type="entry name" value="rSAM_horseshoe"/>
</dbReference>
<dbReference type="AlphaFoldDB" id="A0A084SNW3"/>
<dbReference type="InterPro" id="IPR006638">
    <property type="entry name" value="Elp3/MiaA/NifB-like_rSAM"/>
</dbReference>
<proteinExistence type="predicted"/>
<dbReference type="GO" id="GO:0051536">
    <property type="term" value="F:iron-sulfur cluster binding"/>
    <property type="evidence" value="ECO:0007669"/>
    <property type="project" value="UniProtKB-KW"/>
</dbReference>
<dbReference type="SMART" id="SM00729">
    <property type="entry name" value="Elp3"/>
    <property type="match status" value="1"/>
</dbReference>